<evidence type="ECO:0000313" key="2">
    <source>
        <dbReference type="EMBL" id="MBB3187013.1"/>
    </source>
</evidence>
<organism evidence="2 3">
    <name type="scientific">Microbacter margulisiae</name>
    <dbReference type="NCBI Taxonomy" id="1350067"/>
    <lineage>
        <taxon>Bacteria</taxon>
        <taxon>Pseudomonadati</taxon>
        <taxon>Bacteroidota</taxon>
        <taxon>Bacteroidia</taxon>
        <taxon>Bacteroidales</taxon>
        <taxon>Porphyromonadaceae</taxon>
        <taxon>Microbacter</taxon>
    </lineage>
</organism>
<dbReference type="RefSeq" id="WP_183412829.1">
    <property type="nucleotide sequence ID" value="NZ_JACHYB010000001.1"/>
</dbReference>
<proteinExistence type="predicted"/>
<feature type="domain" description="AdoMet activation" evidence="1">
    <location>
        <begin position="99"/>
        <end position="212"/>
    </location>
</feature>
<reference evidence="2 3" key="1">
    <citation type="submission" date="2020-08" db="EMBL/GenBank/DDBJ databases">
        <title>Genomic Encyclopedia of Type Strains, Phase IV (KMG-IV): sequencing the most valuable type-strain genomes for metagenomic binning, comparative biology and taxonomic classification.</title>
        <authorList>
            <person name="Goeker M."/>
        </authorList>
    </citation>
    <scope>NUCLEOTIDE SEQUENCE [LARGE SCALE GENOMIC DNA]</scope>
    <source>
        <strain evidence="2 3">DSM 27471</strain>
    </source>
</reference>
<comment type="caution">
    <text evidence="2">The sequence shown here is derived from an EMBL/GenBank/DDBJ whole genome shotgun (WGS) entry which is preliminary data.</text>
</comment>
<dbReference type="InterPro" id="IPR037010">
    <property type="entry name" value="VitB12-dep_Met_synth_activ_sf"/>
</dbReference>
<dbReference type="EMBL" id="JACHYB010000001">
    <property type="protein sequence ID" value="MBB3187013.1"/>
    <property type="molecule type" value="Genomic_DNA"/>
</dbReference>
<name>A0A7W5DQS6_9PORP</name>
<sequence>MQHSQFHSYRFTFQEVSPTLDDIFSVLRLDQEEEDHPATVFVNEIFPKLHGNKDIIGGYNILPVNKIQIREGMIEIAGTNLHLERQICSYMKGATSAALFLCTAGNIFTKLANQLTNKGDLLEAYIVDVIGSLTVENAMDKIQDILSSEASLENLNISNRYSPGYCNWHLASQETLFHLIGTNPTGISLSESCLMQPIKSVSGIIAIGAEVKKRAYGCPVCKNQSCIYRNIQRHEERA</sequence>
<dbReference type="SUPFAM" id="SSF56507">
    <property type="entry name" value="Methionine synthase activation domain-like"/>
    <property type="match status" value="1"/>
</dbReference>
<dbReference type="Proteomes" id="UP000544222">
    <property type="component" value="Unassembled WGS sequence"/>
</dbReference>
<accession>A0A7W5DQS6</accession>
<protein>
    <submittedName>
        <fullName evidence="2">Cobalamin-dependent methionine synthase I</fullName>
    </submittedName>
</protein>
<dbReference type="GO" id="GO:0008705">
    <property type="term" value="F:methionine synthase activity"/>
    <property type="evidence" value="ECO:0007669"/>
    <property type="project" value="InterPro"/>
</dbReference>
<dbReference type="Gene3D" id="3.40.109.40">
    <property type="match status" value="1"/>
</dbReference>
<dbReference type="InterPro" id="IPR004223">
    <property type="entry name" value="VitB12-dep_Met_synth_activ_dom"/>
</dbReference>
<dbReference type="Pfam" id="PF02965">
    <property type="entry name" value="Met_synt_B12"/>
    <property type="match status" value="1"/>
</dbReference>
<evidence type="ECO:0000259" key="1">
    <source>
        <dbReference type="Pfam" id="PF02965"/>
    </source>
</evidence>
<keyword evidence="3" id="KW-1185">Reference proteome</keyword>
<gene>
    <name evidence="2" type="ORF">FHX64_001176</name>
</gene>
<dbReference type="AlphaFoldDB" id="A0A7W5DQS6"/>
<evidence type="ECO:0000313" key="3">
    <source>
        <dbReference type="Proteomes" id="UP000544222"/>
    </source>
</evidence>